<evidence type="ECO:0000256" key="2">
    <source>
        <dbReference type="ARBA" id="ARBA00004401"/>
    </source>
</evidence>
<evidence type="ECO:0000256" key="6">
    <source>
        <dbReference type="ARBA" id="ARBA00022801"/>
    </source>
</evidence>
<dbReference type="Gene3D" id="1.10.1380.10">
    <property type="entry name" value="Neutral endopeptidase , domain2"/>
    <property type="match status" value="1"/>
</dbReference>
<dbReference type="CDD" id="cd08662">
    <property type="entry name" value="M13"/>
    <property type="match status" value="1"/>
</dbReference>
<evidence type="ECO:0000259" key="10">
    <source>
        <dbReference type="Pfam" id="PF05649"/>
    </source>
</evidence>
<dbReference type="InterPro" id="IPR018497">
    <property type="entry name" value="Peptidase_M13_C"/>
</dbReference>
<comment type="caution">
    <text evidence="11">The sequence shown here is derived from an EMBL/GenBank/DDBJ whole genome shotgun (WGS) entry which is preliminary data.</text>
</comment>
<dbReference type="EMBL" id="LSRL02000015">
    <property type="protein sequence ID" value="TDG50467.1"/>
    <property type="molecule type" value="Genomic_DNA"/>
</dbReference>
<gene>
    <name evidence="11" type="ORF">AWZ03_003056</name>
</gene>
<dbReference type="GO" id="GO:0004222">
    <property type="term" value="F:metalloendopeptidase activity"/>
    <property type="evidence" value="ECO:0007669"/>
    <property type="project" value="InterPro"/>
</dbReference>
<evidence type="ECO:0000256" key="4">
    <source>
        <dbReference type="ARBA" id="ARBA00022670"/>
    </source>
</evidence>
<dbReference type="OMA" id="DLFHIVY"/>
<dbReference type="InterPro" id="IPR000718">
    <property type="entry name" value="Peptidase_M13"/>
</dbReference>
<keyword evidence="7" id="KW-0862">Zinc</keyword>
<dbReference type="PANTHER" id="PTHR11733">
    <property type="entry name" value="ZINC METALLOPROTEASE FAMILY M13 NEPRILYSIN-RELATED"/>
    <property type="match status" value="1"/>
</dbReference>
<feature type="domain" description="Peptidase M13 N-terminal" evidence="10">
    <location>
        <begin position="51"/>
        <end position="388"/>
    </location>
</feature>
<dbReference type="OrthoDB" id="8033935at2759"/>
<protein>
    <recommendedName>
        <fullName evidence="13">Peptidase M13 N-terminal domain-containing protein</fullName>
    </recommendedName>
</protein>
<organism evidence="11 12">
    <name type="scientific">Drosophila navojoa</name>
    <name type="common">Fruit fly</name>
    <dbReference type="NCBI Taxonomy" id="7232"/>
    <lineage>
        <taxon>Eukaryota</taxon>
        <taxon>Metazoa</taxon>
        <taxon>Ecdysozoa</taxon>
        <taxon>Arthropoda</taxon>
        <taxon>Hexapoda</taxon>
        <taxon>Insecta</taxon>
        <taxon>Pterygota</taxon>
        <taxon>Neoptera</taxon>
        <taxon>Endopterygota</taxon>
        <taxon>Diptera</taxon>
        <taxon>Brachycera</taxon>
        <taxon>Muscomorpha</taxon>
        <taxon>Ephydroidea</taxon>
        <taxon>Drosophilidae</taxon>
        <taxon>Drosophila</taxon>
    </lineage>
</organism>
<dbReference type="SUPFAM" id="SSF55486">
    <property type="entry name" value="Metalloproteases ('zincins'), catalytic domain"/>
    <property type="match status" value="1"/>
</dbReference>
<keyword evidence="8" id="KW-0482">Metalloprotease</keyword>
<evidence type="ECO:0000256" key="5">
    <source>
        <dbReference type="ARBA" id="ARBA00022723"/>
    </source>
</evidence>
<evidence type="ECO:0000313" key="11">
    <source>
        <dbReference type="EMBL" id="TDG50467.1"/>
    </source>
</evidence>
<dbReference type="Proteomes" id="UP000295192">
    <property type="component" value="Unassembled WGS sequence"/>
</dbReference>
<dbReference type="Pfam" id="PF05649">
    <property type="entry name" value="Peptidase_M13_N"/>
    <property type="match status" value="1"/>
</dbReference>
<dbReference type="KEGG" id="dnv:108656583"/>
<reference evidence="11 12" key="1">
    <citation type="journal article" date="2019" name="J. Hered.">
        <title>An Improved Genome Assembly for Drosophila navojoa, the Basal Species in the mojavensis Cluster.</title>
        <authorList>
            <person name="Vanderlinde T."/>
            <person name="Dupim E.G."/>
            <person name="Nazario-Yepiz N.O."/>
            <person name="Carvalho A.B."/>
        </authorList>
    </citation>
    <scope>NUCLEOTIDE SEQUENCE [LARGE SCALE GENOMIC DNA]</scope>
    <source>
        <strain evidence="11">Navoj_Jal97</strain>
        <tissue evidence="11">Whole organism</tissue>
    </source>
</reference>
<keyword evidence="12" id="KW-1185">Reference proteome</keyword>
<dbReference type="InterPro" id="IPR024079">
    <property type="entry name" value="MetalloPept_cat_dom_sf"/>
</dbReference>
<accession>A0A484BNX3</accession>
<dbReference type="AlphaFoldDB" id="A0A484BNX3"/>
<sequence length="669" mass="77283">MECRRLLNFLLPLMLGISGTWLLPISHLELMEFDSRFLAQVLLNVNASVEPCEDFYGYACGNWSANYEDTQSYLDMPGYMDYKYNKQLLNALESHCQQGGIYELLWAYYVSCRDLAQPALNELLHLLEPQLDLEWPIFRSNHSEQWRNETRFDWLATLAKLRVYGLNGVFIKQDVNVRRGNGSHYVLLLAPQLADEEPLGEQEVQDLYAAFGLDESLAKNLTDKLMQLEWRLGNLTLQESPQSTDSLTEWTFAELQQRLPQINWRHYLLELLDADVADAVQLVQVTALNASYLEQLQLILADSSNETICYYLMFKLLYAFNEELPPTGSNETRSTACVLQLRGHMPLAMNYLYEQHYYSERRAATDAALQKLQQRLSKEFERLINENHLQLNALELSYVLEELHSLRLKIGNMPPGLTMSQLMAYYKDLQLQHNDFYGNKLQLLRFYQRLDQQLLANQPGMWPAHEYYQQDAVVARSSSPGKIFQNAVLLQHGYLQLPLYDARLSDLLQHAQLGFILAHELQHAFDLFHIVYDGRGNYNLTGLALLQHFANFISCYTERNAQQQLLLSESMSDIVGLRLAFASYFNAVPPTDRPPVGNYTQQQLFFINSVQFLCANMQEITGMSVTQDAEHGLHNERVNRNWPHHEQFANAFNCAAGQAMHQADKCRLW</sequence>
<comment type="subcellular location">
    <subcellularLocation>
        <location evidence="2">Cell membrane</location>
        <topology evidence="2">Single-pass type II membrane protein</topology>
    </subcellularLocation>
</comment>
<dbReference type="InterPro" id="IPR008753">
    <property type="entry name" value="Peptidase_M13_N"/>
</dbReference>
<name>A0A484BNX3_DRONA</name>
<dbReference type="Pfam" id="PF01431">
    <property type="entry name" value="Peptidase_M13"/>
    <property type="match status" value="1"/>
</dbReference>
<evidence type="ECO:0000256" key="3">
    <source>
        <dbReference type="ARBA" id="ARBA00007357"/>
    </source>
</evidence>
<evidence type="ECO:0000256" key="8">
    <source>
        <dbReference type="ARBA" id="ARBA00023049"/>
    </source>
</evidence>
<keyword evidence="6" id="KW-0378">Hydrolase</keyword>
<comment type="similarity">
    <text evidence="3">Belongs to the peptidase M13 family.</text>
</comment>
<keyword evidence="4" id="KW-0645">Protease</keyword>
<evidence type="ECO:0000256" key="1">
    <source>
        <dbReference type="ARBA" id="ARBA00001947"/>
    </source>
</evidence>
<dbReference type="GO" id="GO:0046872">
    <property type="term" value="F:metal ion binding"/>
    <property type="evidence" value="ECO:0007669"/>
    <property type="project" value="UniProtKB-KW"/>
</dbReference>
<evidence type="ECO:0008006" key="13">
    <source>
        <dbReference type="Google" id="ProtNLM"/>
    </source>
</evidence>
<dbReference type="Gene3D" id="3.40.390.10">
    <property type="entry name" value="Collagenase (Catalytic Domain)"/>
    <property type="match status" value="1"/>
</dbReference>
<dbReference type="GO" id="GO:0005886">
    <property type="term" value="C:plasma membrane"/>
    <property type="evidence" value="ECO:0007669"/>
    <property type="project" value="UniProtKB-SubCell"/>
</dbReference>
<dbReference type="GO" id="GO:0016485">
    <property type="term" value="P:protein processing"/>
    <property type="evidence" value="ECO:0007669"/>
    <property type="project" value="TreeGrafter"/>
</dbReference>
<comment type="cofactor">
    <cofactor evidence="1">
        <name>Zn(2+)</name>
        <dbReference type="ChEBI" id="CHEBI:29105"/>
    </cofactor>
</comment>
<dbReference type="InterPro" id="IPR042089">
    <property type="entry name" value="Peptidase_M13_dom_2"/>
</dbReference>
<proteinExistence type="inferred from homology"/>
<evidence type="ECO:0000313" key="12">
    <source>
        <dbReference type="Proteomes" id="UP000295192"/>
    </source>
</evidence>
<evidence type="ECO:0000256" key="7">
    <source>
        <dbReference type="ARBA" id="ARBA00022833"/>
    </source>
</evidence>
<dbReference type="STRING" id="7232.A0A484BNX3"/>
<keyword evidence="5" id="KW-0479">Metal-binding</keyword>
<evidence type="ECO:0000259" key="9">
    <source>
        <dbReference type="Pfam" id="PF01431"/>
    </source>
</evidence>
<dbReference type="PANTHER" id="PTHR11733:SF167">
    <property type="entry name" value="FI17812P1-RELATED"/>
    <property type="match status" value="1"/>
</dbReference>
<feature type="domain" description="Peptidase M13 C-terminal" evidence="9">
    <location>
        <begin position="486"/>
        <end position="668"/>
    </location>
</feature>
<dbReference type="PROSITE" id="PS51885">
    <property type="entry name" value="NEPRILYSIN"/>
    <property type="match status" value="1"/>
</dbReference>